<dbReference type="AlphaFoldDB" id="A0A1W5ZYW8"/>
<dbReference type="OrthoDB" id="9793277at2"/>
<protein>
    <recommendedName>
        <fullName evidence="5">DUF1232 domain-containing protein</fullName>
    </recommendedName>
</protein>
<dbReference type="GO" id="GO:0012505">
    <property type="term" value="C:endomembrane system"/>
    <property type="evidence" value="ECO:0007669"/>
    <property type="project" value="UniProtKB-SubCell"/>
</dbReference>
<dbReference type="EMBL" id="CP020772">
    <property type="protein sequence ID" value="ARI78518.1"/>
    <property type="molecule type" value="Genomic_DNA"/>
</dbReference>
<dbReference type="Proteomes" id="UP000192527">
    <property type="component" value="Chromosome"/>
</dbReference>
<evidence type="ECO:0000256" key="3">
    <source>
        <dbReference type="ARBA" id="ARBA00022989"/>
    </source>
</evidence>
<evidence type="ECO:0000256" key="2">
    <source>
        <dbReference type="ARBA" id="ARBA00022692"/>
    </source>
</evidence>
<evidence type="ECO:0000259" key="5">
    <source>
        <dbReference type="Pfam" id="PF06803"/>
    </source>
</evidence>
<dbReference type="InterPro" id="IPR016983">
    <property type="entry name" value="UCP031804"/>
</dbReference>
<feature type="domain" description="DUF1232" evidence="5">
    <location>
        <begin position="67"/>
        <end position="102"/>
    </location>
</feature>
<keyword evidence="7" id="KW-1185">Reference proteome</keyword>
<evidence type="ECO:0000313" key="6">
    <source>
        <dbReference type="EMBL" id="ARI78518.1"/>
    </source>
</evidence>
<keyword evidence="3" id="KW-1133">Transmembrane helix</keyword>
<dbReference type="KEGG" id="hmn:HM131_17480"/>
<evidence type="ECO:0000256" key="1">
    <source>
        <dbReference type="ARBA" id="ARBA00004127"/>
    </source>
</evidence>
<reference evidence="6 7" key="1">
    <citation type="submission" date="2017-04" db="EMBL/GenBank/DDBJ databases">
        <title>The whole genome sequencing and assembly of Halobacillus mangrovi strain.</title>
        <authorList>
            <person name="Lee S.-J."/>
            <person name="Park M.-K."/>
            <person name="Kim J.-Y."/>
            <person name="Lee Y.-J."/>
            <person name="Yi H."/>
            <person name="Bahn Y.-S."/>
            <person name="Kim J.F."/>
            <person name="Lee D.-W."/>
        </authorList>
    </citation>
    <scope>NUCLEOTIDE SEQUENCE [LARGE SCALE GENOMIC DNA]</scope>
    <source>
        <strain evidence="6 7">KTB 131</strain>
    </source>
</reference>
<dbReference type="PIRSF" id="PIRSF031804">
    <property type="entry name" value="UCP031804"/>
    <property type="match status" value="1"/>
</dbReference>
<proteinExistence type="predicted"/>
<sequence length="147" mass="16560">MEKEKTYQDKLKKLNPKKAIEQSRKYFSEKAYGDKLLDYGSRIGTKIVYYSLLLYYAFKSPATPKKAKLTIAGALGYLILPVDLIPDFIPVVGFTDDSAVIIYAVYQVLSHIDDEVKGQAKARLKKLFGDAVSLDELEDPTENSDNK</sequence>
<keyword evidence="2" id="KW-0812">Transmembrane</keyword>
<organism evidence="6 7">
    <name type="scientific">Halobacillus mangrovi</name>
    <dbReference type="NCBI Taxonomy" id="402384"/>
    <lineage>
        <taxon>Bacteria</taxon>
        <taxon>Bacillati</taxon>
        <taxon>Bacillota</taxon>
        <taxon>Bacilli</taxon>
        <taxon>Bacillales</taxon>
        <taxon>Bacillaceae</taxon>
        <taxon>Halobacillus</taxon>
    </lineage>
</organism>
<dbReference type="Pfam" id="PF06803">
    <property type="entry name" value="DUF1232"/>
    <property type="match status" value="1"/>
</dbReference>
<gene>
    <name evidence="6" type="ORF">HM131_17480</name>
</gene>
<keyword evidence="4" id="KW-0472">Membrane</keyword>
<dbReference type="RefSeq" id="WP_085030977.1">
    <property type="nucleotide sequence ID" value="NZ_CP020772.1"/>
</dbReference>
<evidence type="ECO:0000313" key="7">
    <source>
        <dbReference type="Proteomes" id="UP000192527"/>
    </source>
</evidence>
<dbReference type="STRING" id="402384.HM131_17480"/>
<comment type="subcellular location">
    <subcellularLocation>
        <location evidence="1">Endomembrane system</location>
        <topology evidence="1">Multi-pass membrane protein</topology>
    </subcellularLocation>
</comment>
<dbReference type="InterPro" id="IPR010652">
    <property type="entry name" value="DUF1232"/>
</dbReference>
<name>A0A1W5ZYW8_9BACI</name>
<evidence type="ECO:0000256" key="4">
    <source>
        <dbReference type="ARBA" id="ARBA00023136"/>
    </source>
</evidence>
<accession>A0A1W5ZYW8</accession>